<dbReference type="AlphaFoldDB" id="G0MCN5"/>
<dbReference type="InParanoid" id="G0MCN5"/>
<gene>
    <name evidence="4" type="ORF">CAEBREN_01440</name>
</gene>
<evidence type="ECO:0008006" key="6">
    <source>
        <dbReference type="Google" id="ProtNLM"/>
    </source>
</evidence>
<evidence type="ECO:0000256" key="3">
    <source>
        <dbReference type="SAM" id="SignalP"/>
    </source>
</evidence>
<evidence type="ECO:0000256" key="1">
    <source>
        <dbReference type="SAM" id="MobiDB-lite"/>
    </source>
</evidence>
<dbReference type="Proteomes" id="UP000008068">
    <property type="component" value="Unassembled WGS sequence"/>
</dbReference>
<accession>G0MCN5</accession>
<feature type="region of interest" description="Disordered" evidence="1">
    <location>
        <begin position="1214"/>
        <end position="1242"/>
    </location>
</feature>
<name>G0MCN5_CAEBE</name>
<reference evidence="5" key="1">
    <citation type="submission" date="2011-07" db="EMBL/GenBank/DDBJ databases">
        <authorList>
            <consortium name="Caenorhabditis brenneri Sequencing and Analysis Consortium"/>
            <person name="Wilson R.K."/>
        </authorList>
    </citation>
    <scope>NUCLEOTIDE SEQUENCE [LARGE SCALE GENOMIC DNA]</scope>
    <source>
        <strain evidence="5">PB2801</strain>
    </source>
</reference>
<sequence>MKLQFLVISIIIIFNIVFGCDPKTENCHEKNSRRPGDRKRGKRDPGSNLLEVSKGHGPYARFCNAMTIAYDLRYKIEKTIVPIAGELMNLDEPTSNRLMSFDSNAISTLFDSLTLTLDATELELFGNKIKEIQQFRVNFNNKKPVSDVKEKQYDKVNQLVQSGTFKFTNADENYQKFKTALKNFKEDRTTQLKTWSSDDEQKVQQLANELGDKIKYFLGSCNAIVEDIKPTSKLEIDSTPFNSLAAQATFHNNFFDKDLSHWIGDNIFDQFERLLEHSTNRDNVIHSLNAIQNLIEVAEKSGPLKSFNRTYARAFVPGSSTLETFEKELNGPKFKDLFESEEDLQSMRRGFKRLMEFGKAVTKSRPGIYEKAKDQTLKVHLNELLDHILKISADGLYSSSIGKVKKALKLQPTPLTNFKPFIALTVQLQTLKAAKEAHKKLVEELNKLQSEQEFKDWTDNEQALEDLQQQLKVIKNPANYLAVLNNDVYKKISVEITDSETKFRNIIEAAREMKQKATDCKDLKTYVDPVEERLNADFKTFWLNLNDAPEKTLEMIKLANDHLGLNMDGYKKTLTDFQSNFIGEINSIKEKTESVPVPELKDAIDLWHQYAYRRLIEEKLIAGFLVFGYFHEALSREAEILSFLQKKQSYLKMYLPEHALDRTENMFEQLKALDQKIDSSKFTNTRELENWQLEISLTDCPEVVVADWIEANNMLTRFSDVNQTMVAESLDACKKIQDLNLDWAYHKIHAFSVIRGVDRLRNYMHLVYKVKKIYEKPKVPMPKKTAHLLDPIVIIVLFIAVIPTAYVASRYTRYYNEKKYGQARRDFLAKKEEVVITNEIAAELKIKKEDFNSIKEMYDYRAQVREIWHQNKADPKKVQARLYFRRLLEEARDKGTPIETTIQRIAEQIQESYKEYRGPTRVQHEMGNYFLNTVGNMVSLPWRLYRIMRNNIPARHIWQFMTRRKFSILVDFQTLWYDDYQVELNTYVRGKPNQYVIFWSEEVPNPFKNVEMRLVVRTRTEYEMVYMRYQNFPVGFAPFELTPCQVIFEMIDEMRDEDGDDNVAVVCIDRDADSRSCIMPMIDNMLHVMTYAESFDDFACIGEIMANQRRRSIDLVTTAQIEFCLYVCFKIINDESAAMKQPMFNEDKTEFMRQIEDAWASAWLRNYEKYEAHYQSQKMDRIYKPNDRDQHFYPQSKPHLDKMKEEVIRMMERRRDYVMSKGEPDPYTKETKKEADDRKKKQ</sequence>
<protein>
    <recommendedName>
        <fullName evidence="6">Domain of unknown function WSN domain-containing protein</fullName>
    </recommendedName>
</protein>
<keyword evidence="2" id="KW-0812">Transmembrane</keyword>
<keyword evidence="5" id="KW-1185">Reference proteome</keyword>
<keyword evidence="2" id="KW-1133">Transmembrane helix</keyword>
<evidence type="ECO:0000313" key="4">
    <source>
        <dbReference type="EMBL" id="EGT49609.1"/>
    </source>
</evidence>
<dbReference type="OrthoDB" id="10682942at2759"/>
<keyword evidence="3" id="KW-0732">Signal</keyword>
<feature type="transmembrane region" description="Helical" evidence="2">
    <location>
        <begin position="788"/>
        <end position="809"/>
    </location>
</feature>
<dbReference type="eggNOG" id="ENOG502TK6T">
    <property type="taxonomic scope" value="Eukaryota"/>
</dbReference>
<evidence type="ECO:0000256" key="2">
    <source>
        <dbReference type="SAM" id="Phobius"/>
    </source>
</evidence>
<dbReference type="PROSITE" id="PS51257">
    <property type="entry name" value="PROKAR_LIPOPROTEIN"/>
    <property type="match status" value="1"/>
</dbReference>
<organism evidence="5">
    <name type="scientific">Caenorhabditis brenneri</name>
    <name type="common">Nematode worm</name>
    <dbReference type="NCBI Taxonomy" id="135651"/>
    <lineage>
        <taxon>Eukaryota</taxon>
        <taxon>Metazoa</taxon>
        <taxon>Ecdysozoa</taxon>
        <taxon>Nematoda</taxon>
        <taxon>Chromadorea</taxon>
        <taxon>Rhabditida</taxon>
        <taxon>Rhabditina</taxon>
        <taxon>Rhabditomorpha</taxon>
        <taxon>Rhabditoidea</taxon>
        <taxon>Rhabditidae</taxon>
        <taxon>Peloderinae</taxon>
        <taxon>Caenorhabditis</taxon>
    </lineage>
</organism>
<feature type="region of interest" description="Disordered" evidence="1">
    <location>
        <begin position="27"/>
        <end position="52"/>
    </location>
</feature>
<dbReference type="HOGENOM" id="CLU_266598_0_0_1"/>
<feature type="chain" id="PRO_5003403785" description="Domain of unknown function WSN domain-containing protein" evidence="3">
    <location>
        <begin position="20"/>
        <end position="1242"/>
    </location>
</feature>
<evidence type="ECO:0000313" key="5">
    <source>
        <dbReference type="Proteomes" id="UP000008068"/>
    </source>
</evidence>
<keyword evidence="2" id="KW-0472">Membrane</keyword>
<dbReference type="EMBL" id="GL379790">
    <property type="protein sequence ID" value="EGT49609.1"/>
    <property type="molecule type" value="Genomic_DNA"/>
</dbReference>
<feature type="signal peptide" evidence="3">
    <location>
        <begin position="1"/>
        <end position="19"/>
    </location>
</feature>
<proteinExistence type="predicted"/>